<dbReference type="Pfam" id="PF00400">
    <property type="entry name" value="WD40"/>
    <property type="match status" value="1"/>
</dbReference>
<proteinExistence type="predicted"/>
<keyword evidence="6" id="KW-1185">Reference proteome</keyword>
<keyword evidence="1 3" id="KW-0853">WD repeat</keyword>
<feature type="repeat" description="WD" evidence="3">
    <location>
        <begin position="139"/>
        <end position="171"/>
    </location>
</feature>
<gene>
    <name evidence="5" type="ORF">KSX_41620</name>
</gene>
<dbReference type="PRINTS" id="PR00320">
    <property type="entry name" value="GPROTEINBRPT"/>
</dbReference>
<dbReference type="PROSITE" id="PS50294">
    <property type="entry name" value="WD_REPEATS_REGION"/>
    <property type="match status" value="2"/>
</dbReference>
<dbReference type="Pfam" id="PF07676">
    <property type="entry name" value="PD40"/>
    <property type="match status" value="1"/>
</dbReference>
<protein>
    <recommendedName>
        <fullName evidence="4">Translation initiation factor beta propellor-like domain-containing protein</fullName>
    </recommendedName>
</protein>
<dbReference type="SMART" id="SM00320">
    <property type="entry name" value="WD40"/>
    <property type="match status" value="6"/>
</dbReference>
<evidence type="ECO:0000256" key="2">
    <source>
        <dbReference type="ARBA" id="ARBA00022737"/>
    </source>
</evidence>
<dbReference type="PROSITE" id="PS00678">
    <property type="entry name" value="WD_REPEATS_1"/>
    <property type="match status" value="1"/>
</dbReference>
<evidence type="ECO:0000313" key="5">
    <source>
        <dbReference type="EMBL" id="GHO45999.1"/>
    </source>
</evidence>
<evidence type="ECO:0000256" key="3">
    <source>
        <dbReference type="PROSITE-ProRule" id="PRU00221"/>
    </source>
</evidence>
<dbReference type="InterPro" id="IPR036322">
    <property type="entry name" value="WD40_repeat_dom_sf"/>
</dbReference>
<dbReference type="PANTHER" id="PTHR19879:SF9">
    <property type="entry name" value="TRANSCRIPTION INITIATION FACTOR TFIID SUBUNIT 5"/>
    <property type="match status" value="1"/>
</dbReference>
<dbReference type="InterPro" id="IPR013979">
    <property type="entry name" value="TIF_beta_prop-like"/>
</dbReference>
<feature type="repeat" description="WD" evidence="3">
    <location>
        <begin position="233"/>
        <end position="274"/>
    </location>
</feature>
<evidence type="ECO:0000259" key="4">
    <source>
        <dbReference type="Pfam" id="PF08662"/>
    </source>
</evidence>
<reference evidence="5" key="1">
    <citation type="submission" date="2020-10" db="EMBL/GenBank/DDBJ databases">
        <title>Taxonomic study of unclassified bacteria belonging to the class Ktedonobacteria.</title>
        <authorList>
            <person name="Yabe S."/>
            <person name="Wang C.M."/>
            <person name="Zheng Y."/>
            <person name="Sakai Y."/>
            <person name="Cavaletti L."/>
            <person name="Monciardini P."/>
            <person name="Donadio S."/>
        </authorList>
    </citation>
    <scope>NUCLEOTIDE SEQUENCE</scope>
    <source>
        <strain evidence="5">SOSP1-1</strain>
    </source>
</reference>
<feature type="domain" description="Translation initiation factor beta propellor-like" evidence="4">
    <location>
        <begin position="75"/>
        <end position="225"/>
    </location>
</feature>
<dbReference type="EMBL" id="BNJF01000002">
    <property type="protein sequence ID" value="GHO45999.1"/>
    <property type="molecule type" value="Genomic_DNA"/>
</dbReference>
<accession>A0A8J3I787</accession>
<organism evidence="5 6">
    <name type="scientific">Ktedonospora formicarum</name>
    <dbReference type="NCBI Taxonomy" id="2778364"/>
    <lineage>
        <taxon>Bacteria</taxon>
        <taxon>Bacillati</taxon>
        <taxon>Chloroflexota</taxon>
        <taxon>Ktedonobacteria</taxon>
        <taxon>Ktedonobacterales</taxon>
        <taxon>Ktedonobacteraceae</taxon>
        <taxon>Ktedonospora</taxon>
    </lineage>
</organism>
<sequence>MEGQVPRVNFSGHTEGVVEAAWSPDGKYVATGSSDKTVRVWDSGSGRQLFSHSGYHTDAYSKGFTWSPDSRRIASTDEDNAIHIWDATNGDNERVIHLSLDPSSLSWSPDGTRLAVANSNSSAGMVQIVEAASGNVLYTYKEDTFLNQVVWSPDGKRIASASEDGAVSIWDPTGNGSTLIYKGYQKNHGVARYLAWSPDGKRIASIGRSSRTDHEDTVQVWEVANQHLLYDYYPGYGRHVTGVAWSPDGKRIAMSADPDLIQVWNADIGHPIYSYYGSSGWGLILQTGHLIAQSLSSLQVGTMSPS</sequence>
<dbReference type="InterPro" id="IPR020472">
    <property type="entry name" value="WD40_PAC1"/>
</dbReference>
<dbReference type="PROSITE" id="PS50082">
    <property type="entry name" value="WD_REPEATS_2"/>
    <property type="match status" value="4"/>
</dbReference>
<keyword evidence="2" id="KW-0677">Repeat</keyword>
<dbReference type="AlphaFoldDB" id="A0A8J3I787"/>
<dbReference type="SUPFAM" id="SSF50978">
    <property type="entry name" value="WD40 repeat-like"/>
    <property type="match status" value="1"/>
</dbReference>
<name>A0A8J3I787_9CHLR</name>
<evidence type="ECO:0000256" key="1">
    <source>
        <dbReference type="ARBA" id="ARBA00022574"/>
    </source>
</evidence>
<dbReference type="InterPro" id="IPR015943">
    <property type="entry name" value="WD40/YVTN_repeat-like_dom_sf"/>
</dbReference>
<dbReference type="InterPro" id="IPR019775">
    <property type="entry name" value="WD40_repeat_CS"/>
</dbReference>
<dbReference type="InterPro" id="IPR001680">
    <property type="entry name" value="WD40_rpt"/>
</dbReference>
<feature type="repeat" description="WD" evidence="3">
    <location>
        <begin position="64"/>
        <end position="95"/>
    </location>
</feature>
<dbReference type="Pfam" id="PF08662">
    <property type="entry name" value="eIF2A"/>
    <property type="match status" value="1"/>
</dbReference>
<dbReference type="Gene3D" id="2.130.10.10">
    <property type="entry name" value="YVTN repeat-like/Quinoprotein amine dehydrogenase"/>
    <property type="match status" value="3"/>
</dbReference>
<dbReference type="InterPro" id="IPR011659">
    <property type="entry name" value="WD40"/>
</dbReference>
<evidence type="ECO:0000313" key="6">
    <source>
        <dbReference type="Proteomes" id="UP000612362"/>
    </source>
</evidence>
<dbReference type="Proteomes" id="UP000612362">
    <property type="component" value="Unassembled WGS sequence"/>
</dbReference>
<comment type="caution">
    <text evidence="5">The sequence shown here is derived from an EMBL/GenBank/DDBJ whole genome shotgun (WGS) entry which is preliminary data.</text>
</comment>
<dbReference type="PANTHER" id="PTHR19879">
    <property type="entry name" value="TRANSCRIPTION INITIATION FACTOR TFIID"/>
    <property type="match status" value="1"/>
</dbReference>
<feature type="repeat" description="WD" evidence="3">
    <location>
        <begin position="10"/>
        <end position="51"/>
    </location>
</feature>